<keyword evidence="2" id="KW-0233">DNA recombination</keyword>
<dbReference type="PANTHER" id="PTHR30461">
    <property type="entry name" value="DNA-INVERTASE FROM LAMBDOID PROPHAGE"/>
    <property type="match status" value="1"/>
</dbReference>
<dbReference type="InterPro" id="IPR011109">
    <property type="entry name" value="DNA_bind_recombinase_dom"/>
</dbReference>
<proteinExistence type="predicted"/>
<dbReference type="InterPro" id="IPR038109">
    <property type="entry name" value="DNA_bind_recomb_sf"/>
</dbReference>
<evidence type="ECO:0000259" key="3">
    <source>
        <dbReference type="PROSITE" id="PS51736"/>
    </source>
</evidence>
<keyword evidence="1" id="KW-0238">DNA-binding</keyword>
<evidence type="ECO:0000313" key="4">
    <source>
        <dbReference type="EMBL" id="MEZ8051885.1"/>
    </source>
</evidence>
<dbReference type="EMBL" id="JBGOOL010000003">
    <property type="protein sequence ID" value="MEZ8051885.1"/>
    <property type="molecule type" value="Genomic_DNA"/>
</dbReference>
<keyword evidence="5" id="KW-1185">Reference proteome</keyword>
<dbReference type="InterPro" id="IPR050639">
    <property type="entry name" value="SSR_resolvase"/>
</dbReference>
<dbReference type="Proteomes" id="UP001569175">
    <property type="component" value="Unassembled WGS sequence"/>
</dbReference>
<dbReference type="InterPro" id="IPR036162">
    <property type="entry name" value="Resolvase-like_N_sf"/>
</dbReference>
<organism evidence="4 5">
    <name type="scientific">Vibrio atlanticus</name>
    <dbReference type="NCBI Taxonomy" id="693153"/>
    <lineage>
        <taxon>Bacteria</taxon>
        <taxon>Pseudomonadati</taxon>
        <taxon>Pseudomonadota</taxon>
        <taxon>Gammaproteobacteria</taxon>
        <taxon>Vibrionales</taxon>
        <taxon>Vibrionaceae</taxon>
        <taxon>Vibrio</taxon>
    </lineage>
</organism>
<dbReference type="PROSITE" id="PS51736">
    <property type="entry name" value="RECOMBINASES_3"/>
    <property type="match status" value="1"/>
</dbReference>
<evidence type="ECO:0000313" key="5">
    <source>
        <dbReference type="Proteomes" id="UP001569175"/>
    </source>
</evidence>
<dbReference type="SMART" id="SM00857">
    <property type="entry name" value="Resolvase"/>
    <property type="match status" value="1"/>
</dbReference>
<dbReference type="Pfam" id="PF07508">
    <property type="entry name" value="Recombinase"/>
    <property type="match status" value="1"/>
</dbReference>
<evidence type="ECO:0000256" key="1">
    <source>
        <dbReference type="ARBA" id="ARBA00023125"/>
    </source>
</evidence>
<dbReference type="CDD" id="cd00338">
    <property type="entry name" value="Ser_Recombinase"/>
    <property type="match status" value="1"/>
</dbReference>
<evidence type="ECO:0000256" key="2">
    <source>
        <dbReference type="ARBA" id="ARBA00023172"/>
    </source>
</evidence>
<dbReference type="RefSeq" id="WP_371707070.1">
    <property type="nucleotide sequence ID" value="NZ_JBGOOL010000003.1"/>
</dbReference>
<reference evidence="4 5" key="1">
    <citation type="submission" date="2024-06" db="EMBL/GenBank/DDBJ databases">
        <authorList>
            <person name="Steensen K."/>
            <person name="Seneca J."/>
            <person name="Bartlau N."/>
            <person name="Yu A.X."/>
            <person name="Polz M.F."/>
        </authorList>
    </citation>
    <scope>NUCLEOTIDE SEQUENCE [LARGE SCALE GENOMIC DNA]</scope>
    <source>
        <strain evidence="4 5">1F9</strain>
    </source>
</reference>
<dbReference type="Pfam" id="PF00239">
    <property type="entry name" value="Resolvase"/>
    <property type="match status" value="1"/>
</dbReference>
<name>A0ABV4KHG7_9VIBR</name>
<dbReference type="InterPro" id="IPR006119">
    <property type="entry name" value="Resolv_N"/>
</dbReference>
<accession>A0ABV4KHG7</accession>
<sequence>MSSNLSNTTTPKIYSYTRVSTLEQKKGSGVAMQINDKVLEALALEHQLPLAEETYQDLGKSAFHGQHLKHELGTFLQAIKDGVIAKGSIIVVYSLDRLSRLEIGHAKQTYLDLTNNGVSVYSIVDNHLYRAHNAADDIIATITFERAHNESKNKSSRVIDASKQGLKRWKETGEPQSSLGRSPFWIDQPTNEFNINAAGVKKAIEMKIAGYGDLKIKKYLDNHFEYKPTRRKGKVKQSNTWDYIAISKLWRRRSLTGENSYTIEGVTHVMENYYPALIDDDTFRKLQVKNTKKQGRDTSSGKIPLLKSLARCGTCGGAMVFVDKGKSRINYVCNLAMKGEHAREVYNVNMLDLLTLEVCKDAYLSESSKSHNIHAEQQKLKLETELFEQQESRDNLRDYYKATPSKTLLDLIIDSESKIIDLEAKLDAINTNTVELNADELSNLPEVYTESVRTDYLNPTRHEIRNNLRRFISSITLNRSEEPCPDAKTKVANCIDITWHFKNAQKRRLAMLPYQFTKAVEGDKTLYLPYAYMYGSKSNIKVEDGDQFLSNIFNKLHSLDLTRFLYPSRGRYQWSNLNLECDKTYWAPLDRAVFIEQGMEHIAFTERGTPNEAGHAANYLSLMFNYPSSDGGAYDYPDSKFIELACKFGFVEEHDFSLFLQDNQFNQELYSSLDFLMS</sequence>
<feature type="domain" description="Resolvase/invertase-type recombinase catalytic" evidence="3">
    <location>
        <begin position="12"/>
        <end position="173"/>
    </location>
</feature>
<gene>
    <name evidence="4" type="ORF">ACED57_01810</name>
</gene>
<comment type="caution">
    <text evidence="4">The sequence shown here is derived from an EMBL/GenBank/DDBJ whole genome shotgun (WGS) entry which is preliminary data.</text>
</comment>
<dbReference type="PANTHER" id="PTHR30461:SF2">
    <property type="entry name" value="SERINE RECOMBINASE PINE-RELATED"/>
    <property type="match status" value="1"/>
</dbReference>
<dbReference type="Gene3D" id="3.90.1750.20">
    <property type="entry name" value="Putative Large Serine Recombinase, Chain B, Domain 2"/>
    <property type="match status" value="1"/>
</dbReference>
<protein>
    <submittedName>
        <fullName evidence="4">Recombinase family protein</fullName>
    </submittedName>
</protein>
<dbReference type="Pfam" id="PF13408">
    <property type="entry name" value="Zn_ribbon_recom"/>
    <property type="match status" value="1"/>
</dbReference>
<dbReference type="Gene3D" id="3.40.50.1390">
    <property type="entry name" value="Resolvase, N-terminal catalytic domain"/>
    <property type="match status" value="1"/>
</dbReference>
<dbReference type="InterPro" id="IPR025827">
    <property type="entry name" value="Zn_ribbon_recom_dom"/>
</dbReference>
<dbReference type="SUPFAM" id="SSF53041">
    <property type="entry name" value="Resolvase-like"/>
    <property type="match status" value="1"/>
</dbReference>